<evidence type="ECO:0000256" key="16">
    <source>
        <dbReference type="SAM" id="Phobius"/>
    </source>
</evidence>
<comment type="similarity">
    <text evidence="5 15">Belongs to the cytochrome P450 family.</text>
</comment>
<dbReference type="AlphaFoldDB" id="Q173V6"/>
<evidence type="ECO:0000256" key="11">
    <source>
        <dbReference type="ARBA" id="ARBA00023004"/>
    </source>
</evidence>
<dbReference type="PRINTS" id="PR00465">
    <property type="entry name" value="EP450IV"/>
</dbReference>
<accession>Q173V6</accession>
<dbReference type="PANTHER" id="PTHR24292:SF84">
    <property type="entry name" value="CYTOCHROME P450 28A5-RELATED"/>
    <property type="match status" value="1"/>
</dbReference>
<evidence type="ECO:0000256" key="1">
    <source>
        <dbReference type="ARBA" id="ARBA00001971"/>
    </source>
</evidence>
<feature type="transmembrane region" description="Helical" evidence="16">
    <location>
        <begin position="216"/>
        <end position="236"/>
    </location>
</feature>
<dbReference type="PRINTS" id="PR00385">
    <property type="entry name" value="P450"/>
</dbReference>
<keyword evidence="16" id="KW-0812">Transmembrane</keyword>
<dbReference type="GO" id="GO:0020037">
    <property type="term" value="F:heme binding"/>
    <property type="evidence" value="ECO:0007669"/>
    <property type="project" value="InterPro"/>
</dbReference>
<evidence type="ECO:0000256" key="14">
    <source>
        <dbReference type="PIRSR" id="PIRSR602403-1"/>
    </source>
</evidence>
<dbReference type="EMBL" id="CH477416">
    <property type="protein sequence ID" value="EAT41340.2"/>
    <property type="molecule type" value="Genomic_DNA"/>
</dbReference>
<dbReference type="InterPro" id="IPR002403">
    <property type="entry name" value="Cyt_P450_E_grp-IV"/>
</dbReference>
<dbReference type="InterPro" id="IPR001128">
    <property type="entry name" value="Cyt_P450"/>
</dbReference>
<dbReference type="eggNOG" id="KOG0158">
    <property type="taxonomic scope" value="Eukaryota"/>
</dbReference>
<evidence type="ECO:0000256" key="5">
    <source>
        <dbReference type="ARBA" id="ARBA00010617"/>
    </source>
</evidence>
<reference evidence="17" key="1">
    <citation type="submission" date="2005-10" db="EMBL/GenBank/DDBJ databases">
        <authorList>
            <person name="Loftus B.J."/>
            <person name="Nene V.M."/>
            <person name="Hannick L.I."/>
            <person name="Bidwell S."/>
            <person name="Haas B."/>
            <person name="Amedeo P."/>
            <person name="Orvis J."/>
            <person name="Wortman J.R."/>
            <person name="White O.R."/>
            <person name="Salzberg S."/>
            <person name="Shumway M."/>
            <person name="Koo H."/>
            <person name="Zhao Y."/>
            <person name="Holmes M."/>
            <person name="Miller J."/>
            <person name="Schatz M."/>
            <person name="Pop M."/>
            <person name="Pai G."/>
            <person name="Utterback T."/>
            <person name="Rogers Y.-H."/>
            <person name="Kravitz S."/>
            <person name="Fraser C.M."/>
        </authorList>
    </citation>
    <scope>NUCLEOTIDE SEQUENCE</scope>
    <source>
        <strain evidence="17">Liverpool</strain>
    </source>
</reference>
<keyword evidence="10 15" id="KW-0560">Oxidoreductase</keyword>
<dbReference type="InterPro" id="IPR017972">
    <property type="entry name" value="Cyt_P450_CS"/>
</dbReference>
<evidence type="ECO:0000313" key="17">
    <source>
        <dbReference type="EMBL" id="EAT41340.2"/>
    </source>
</evidence>
<keyword evidence="11 14" id="KW-0408">Iron</keyword>
<sequence>MWLIVISILVTIVSLVYHYLTWNFNYWKYRGVPGPLPKPFLGTFSSTFTQKEHPIEENNRIYSLFREYRKDVPFIGGFSFRSPQLFALSPTLVKDILVKYHKHFRANEVGGTFDSKADPLLARNPFFLDGEEWRSKRAQITPAFTNSRLKALLPIMDNICNNMVSYIDRHIPNGPIESKELSAKYTTDVVSSCIFGAEGGSLTSDRSEIREMGNALFQQTFMFIVLAVISSIAPILKRFVKLSLIPKSIENYFVGLMTEAVRKRKASGTKQVDYLDHLINLQEQKEISILDMAAHGVTFFIDGFETTSEVLGFSLLELSIDKEIQNRLRQEIHSAEDGQLTFETIMELPYLDQIVNETLRKWPPAYALSKRCTEEITFRLKDNHEVLIEKGITAILPIWAIHLDKEFYPDPNRFNPDRFSEEDGGHSVRYYQEKGVFLPFGDGPRACIGRRIGLLQVKRALVEIVKNYDFTVNSKTVLPIKIDPKNIAVTPLGGIWIDYRKL</sequence>
<dbReference type="FunFam" id="1.10.630.10:FF:000182">
    <property type="entry name" value="Cytochrome P450 3A4"/>
    <property type="match status" value="1"/>
</dbReference>
<dbReference type="Gene3D" id="1.10.630.10">
    <property type="entry name" value="Cytochrome P450"/>
    <property type="match status" value="1"/>
</dbReference>
<proteinExistence type="inferred from homology"/>
<dbReference type="GO" id="GO:0004497">
    <property type="term" value="F:monooxygenase activity"/>
    <property type="evidence" value="ECO:0007669"/>
    <property type="project" value="UniProtKB-KW"/>
</dbReference>
<dbReference type="GO" id="GO:0016705">
    <property type="term" value="F:oxidoreductase activity, acting on paired donors, with incorporation or reduction of molecular oxygen"/>
    <property type="evidence" value="ECO:0007669"/>
    <property type="project" value="InterPro"/>
</dbReference>
<protein>
    <submittedName>
        <fullName evidence="17">AAEL006984-PA</fullName>
    </submittedName>
</protein>
<evidence type="ECO:0000256" key="7">
    <source>
        <dbReference type="ARBA" id="ARBA00022723"/>
    </source>
</evidence>
<evidence type="ECO:0000256" key="13">
    <source>
        <dbReference type="ARBA" id="ARBA00023136"/>
    </source>
</evidence>
<dbReference type="InterPro" id="IPR036396">
    <property type="entry name" value="Cyt_P450_sf"/>
</dbReference>
<evidence type="ECO:0000313" key="18">
    <source>
        <dbReference type="Proteomes" id="UP000682892"/>
    </source>
</evidence>
<evidence type="ECO:0000256" key="15">
    <source>
        <dbReference type="RuleBase" id="RU000461"/>
    </source>
</evidence>
<dbReference type="PANTHER" id="PTHR24292">
    <property type="entry name" value="CYTOCHROME P450"/>
    <property type="match status" value="1"/>
</dbReference>
<dbReference type="GO" id="GO:0005506">
    <property type="term" value="F:iron ion binding"/>
    <property type="evidence" value="ECO:0007669"/>
    <property type="project" value="InterPro"/>
</dbReference>
<dbReference type="GO" id="GO:0005789">
    <property type="term" value="C:endoplasmic reticulum membrane"/>
    <property type="evidence" value="ECO:0007669"/>
    <property type="project" value="UniProtKB-SubCell"/>
</dbReference>
<name>Q173V6_AEDAE</name>
<feature type="binding site" description="axial binding residue" evidence="14">
    <location>
        <position position="447"/>
    </location>
    <ligand>
        <name>heme</name>
        <dbReference type="ChEBI" id="CHEBI:30413"/>
    </ligand>
    <ligandPart>
        <name>Fe</name>
        <dbReference type="ChEBI" id="CHEBI:18248"/>
    </ligandPart>
</feature>
<dbReference type="PROSITE" id="PS00086">
    <property type="entry name" value="CYTOCHROME_P450"/>
    <property type="match status" value="1"/>
</dbReference>
<dbReference type="VEuPathDB" id="VectorBase:AAEL006984"/>
<keyword evidence="8" id="KW-0256">Endoplasmic reticulum</keyword>
<evidence type="ECO:0000256" key="4">
    <source>
        <dbReference type="ARBA" id="ARBA00004406"/>
    </source>
</evidence>
<dbReference type="STRING" id="7159.Q173V6"/>
<comment type="subcellular location">
    <subcellularLocation>
        <location evidence="4">Endoplasmic reticulum membrane</location>
        <topology evidence="4">Peripheral membrane protein</topology>
    </subcellularLocation>
    <subcellularLocation>
        <location evidence="3">Microsome membrane</location>
        <topology evidence="3">Peripheral membrane protein</topology>
    </subcellularLocation>
</comment>
<gene>
    <name evidence="17" type="primary">CYP6AG5</name>
    <name evidence="17" type="ORF">AaeL_AAEL006984</name>
</gene>
<keyword evidence="9" id="KW-0492">Microsome</keyword>
<keyword evidence="6 14" id="KW-0349">Heme</keyword>
<evidence type="ECO:0000256" key="2">
    <source>
        <dbReference type="ARBA" id="ARBA00003690"/>
    </source>
</evidence>
<evidence type="ECO:0000256" key="9">
    <source>
        <dbReference type="ARBA" id="ARBA00022848"/>
    </source>
</evidence>
<dbReference type="PhylomeDB" id="Q173V6"/>
<evidence type="ECO:0000256" key="8">
    <source>
        <dbReference type="ARBA" id="ARBA00022824"/>
    </source>
</evidence>
<dbReference type="SUPFAM" id="SSF48264">
    <property type="entry name" value="Cytochrome P450"/>
    <property type="match status" value="1"/>
</dbReference>
<dbReference type="Proteomes" id="UP000682892">
    <property type="component" value="Unassembled WGS sequence"/>
</dbReference>
<reference evidence="17" key="3">
    <citation type="submission" date="2012-09" db="EMBL/GenBank/DDBJ databases">
        <authorList>
            <consortium name="VectorBase"/>
        </authorList>
    </citation>
    <scope>NUCLEOTIDE SEQUENCE</scope>
    <source>
        <strain evidence="17">Liverpool</strain>
    </source>
</reference>
<keyword evidence="7 14" id="KW-0479">Metal-binding</keyword>
<reference evidence="17" key="2">
    <citation type="journal article" date="2007" name="Science">
        <title>Genome sequence of Aedes aegypti, a major arbovirus vector.</title>
        <authorList>
            <person name="Nene V."/>
            <person name="Wortman J.R."/>
            <person name="Lawson D."/>
            <person name="Haas B."/>
            <person name="Kodira C."/>
            <person name="Tu Z.J."/>
            <person name="Loftus B."/>
            <person name="Xi Z."/>
            <person name="Megy K."/>
            <person name="Grabherr M."/>
            <person name="Ren Q."/>
            <person name="Zdobnov E.M."/>
            <person name="Lobo N.F."/>
            <person name="Campbell K.S."/>
            <person name="Brown S.E."/>
            <person name="Bonaldo M.F."/>
            <person name="Zhu J."/>
            <person name="Sinkins S.P."/>
            <person name="Hogenkamp D.G."/>
            <person name="Amedeo P."/>
            <person name="Arensburger P."/>
            <person name="Atkinson P.W."/>
            <person name="Bidwell S."/>
            <person name="Biedler J."/>
            <person name="Birney E."/>
            <person name="Bruggner R.V."/>
            <person name="Costas J."/>
            <person name="Coy M.R."/>
            <person name="Crabtree J."/>
            <person name="Crawford M."/>
            <person name="Debruyn B."/>
            <person name="Decaprio D."/>
            <person name="Eiglmeier K."/>
            <person name="Eisenstadt E."/>
            <person name="El-Dorry H."/>
            <person name="Gelbart W.M."/>
            <person name="Gomes S.L."/>
            <person name="Hammond M."/>
            <person name="Hannick L.I."/>
            <person name="Hogan J.R."/>
            <person name="Holmes M.H."/>
            <person name="Jaffe D."/>
            <person name="Johnston J.S."/>
            <person name="Kennedy R.C."/>
            <person name="Koo H."/>
            <person name="Kravitz S."/>
            <person name="Kriventseva E.V."/>
            <person name="Kulp D."/>
            <person name="Labutti K."/>
            <person name="Lee E."/>
            <person name="Li S."/>
            <person name="Lovin D.D."/>
            <person name="Mao C."/>
            <person name="Mauceli E."/>
            <person name="Menck C.F."/>
            <person name="Miller J.R."/>
            <person name="Montgomery P."/>
            <person name="Mori A."/>
            <person name="Nascimento A.L."/>
            <person name="Naveira H.F."/>
            <person name="Nusbaum C."/>
            <person name="O'leary S."/>
            <person name="Orvis J."/>
            <person name="Pertea M."/>
            <person name="Quesneville H."/>
            <person name="Reidenbach K.R."/>
            <person name="Rogers Y.H."/>
            <person name="Roth C.W."/>
            <person name="Schneider J.R."/>
            <person name="Schatz M."/>
            <person name="Shumway M."/>
            <person name="Stanke M."/>
            <person name="Stinson E.O."/>
            <person name="Tubio J.M."/>
            <person name="Vanzee J.P."/>
            <person name="Verjovski-Almeida S."/>
            <person name="Werner D."/>
            <person name="White O."/>
            <person name="Wyder S."/>
            <person name="Zeng Q."/>
            <person name="Zhao Q."/>
            <person name="Zhao Y."/>
            <person name="Hill C.A."/>
            <person name="Raikhel A.S."/>
            <person name="Soares M.B."/>
            <person name="Knudson D.L."/>
            <person name="Lee N.H."/>
            <person name="Galagan J."/>
            <person name="Salzberg S.L."/>
            <person name="Paulsen I.T."/>
            <person name="Dimopoulos G."/>
            <person name="Collins F.H."/>
            <person name="Birren B."/>
            <person name="Fraser-Liggett C.M."/>
            <person name="Severson D.W."/>
        </authorList>
    </citation>
    <scope>NUCLEOTIDE SEQUENCE [LARGE SCALE GENOMIC DNA]</scope>
    <source>
        <strain evidence="17">Liverpool</strain>
    </source>
</reference>
<keyword evidence="13 16" id="KW-0472">Membrane</keyword>
<evidence type="ECO:0000256" key="10">
    <source>
        <dbReference type="ARBA" id="ARBA00023002"/>
    </source>
</evidence>
<evidence type="ECO:0000256" key="3">
    <source>
        <dbReference type="ARBA" id="ARBA00004174"/>
    </source>
</evidence>
<organism evidence="17 18">
    <name type="scientific">Aedes aegypti</name>
    <name type="common">Yellowfever mosquito</name>
    <name type="synonym">Culex aegypti</name>
    <dbReference type="NCBI Taxonomy" id="7159"/>
    <lineage>
        <taxon>Eukaryota</taxon>
        <taxon>Metazoa</taxon>
        <taxon>Ecdysozoa</taxon>
        <taxon>Arthropoda</taxon>
        <taxon>Hexapoda</taxon>
        <taxon>Insecta</taxon>
        <taxon>Pterygota</taxon>
        <taxon>Neoptera</taxon>
        <taxon>Endopterygota</taxon>
        <taxon>Diptera</taxon>
        <taxon>Nematocera</taxon>
        <taxon>Culicoidea</taxon>
        <taxon>Culicidae</taxon>
        <taxon>Culicinae</taxon>
        <taxon>Aedini</taxon>
        <taxon>Aedes</taxon>
        <taxon>Stegomyia</taxon>
    </lineage>
</organism>
<keyword evidence="16" id="KW-1133">Transmembrane helix</keyword>
<keyword evidence="12 15" id="KW-0503">Monooxygenase</keyword>
<comment type="cofactor">
    <cofactor evidence="1 14">
        <name>heme</name>
        <dbReference type="ChEBI" id="CHEBI:30413"/>
    </cofactor>
</comment>
<dbReference type="PaxDb" id="7159-AAEL006984-PA"/>
<dbReference type="CDD" id="cd11056">
    <property type="entry name" value="CYP6-like"/>
    <property type="match status" value="1"/>
</dbReference>
<feature type="transmembrane region" description="Helical" evidence="16">
    <location>
        <begin position="6"/>
        <end position="24"/>
    </location>
</feature>
<evidence type="ECO:0000256" key="12">
    <source>
        <dbReference type="ARBA" id="ARBA00023033"/>
    </source>
</evidence>
<dbReference type="InterPro" id="IPR050476">
    <property type="entry name" value="Insect_CytP450_Detox"/>
</dbReference>
<comment type="function">
    <text evidence="2">May be involved in the metabolism of insect hormones and in the breakdown of synthetic insecticides.</text>
</comment>
<evidence type="ECO:0000256" key="6">
    <source>
        <dbReference type="ARBA" id="ARBA00022617"/>
    </source>
</evidence>
<dbReference type="HOGENOM" id="CLU_001570_5_2_1"/>
<dbReference type="Pfam" id="PF00067">
    <property type="entry name" value="p450"/>
    <property type="match status" value="1"/>
</dbReference>